<evidence type="ECO:0000313" key="2">
    <source>
        <dbReference type="Proteomes" id="UP000549394"/>
    </source>
</evidence>
<keyword evidence="2" id="KW-1185">Reference proteome</keyword>
<dbReference type="Proteomes" id="UP000549394">
    <property type="component" value="Unassembled WGS sequence"/>
</dbReference>
<accession>A0A7I8VEY0</accession>
<proteinExistence type="predicted"/>
<comment type="caution">
    <text evidence="1">The sequence shown here is derived from an EMBL/GenBank/DDBJ whole genome shotgun (WGS) entry which is preliminary data.</text>
</comment>
<name>A0A7I8VEY0_9ANNE</name>
<evidence type="ECO:0000313" key="1">
    <source>
        <dbReference type="EMBL" id="CAD5113093.1"/>
    </source>
</evidence>
<sequence>MKTKNLVAQEDRRGALEAIVRRGKTKGTLVRAVEADDMIEKAELTLQKALFTAKATDEDFSMNKSLPTAIGPSFSLSALDNDERFKILESVELGGFHQSAFVGSRKKKPKHDFHETVSHEKAIFGNTFDVGSSSVQTVSEIEEEFGIRWNRWLDVLKKLRRREGF</sequence>
<reference evidence="1 2" key="1">
    <citation type="submission" date="2020-08" db="EMBL/GenBank/DDBJ databases">
        <authorList>
            <person name="Hejnol A."/>
        </authorList>
    </citation>
    <scope>NUCLEOTIDE SEQUENCE [LARGE SCALE GENOMIC DNA]</scope>
</reference>
<gene>
    <name evidence="1" type="ORF">DGYR_LOCUS2135</name>
</gene>
<organism evidence="1 2">
    <name type="scientific">Dimorphilus gyrociliatus</name>
    <dbReference type="NCBI Taxonomy" id="2664684"/>
    <lineage>
        <taxon>Eukaryota</taxon>
        <taxon>Metazoa</taxon>
        <taxon>Spiralia</taxon>
        <taxon>Lophotrochozoa</taxon>
        <taxon>Annelida</taxon>
        <taxon>Polychaeta</taxon>
        <taxon>Polychaeta incertae sedis</taxon>
        <taxon>Dinophilidae</taxon>
        <taxon>Dimorphilus</taxon>
    </lineage>
</organism>
<dbReference type="AlphaFoldDB" id="A0A7I8VEY0"/>
<protein>
    <submittedName>
        <fullName evidence="1">DgyrCDS2286</fullName>
    </submittedName>
</protein>
<dbReference type="EMBL" id="CAJFCJ010000003">
    <property type="protein sequence ID" value="CAD5113093.1"/>
    <property type="molecule type" value="Genomic_DNA"/>
</dbReference>